<evidence type="ECO:0000313" key="2">
    <source>
        <dbReference type="Proteomes" id="UP001344906"/>
    </source>
</evidence>
<name>A0ABQ6FJN2_9CHLR</name>
<gene>
    <name evidence="1" type="ORF">KDH_12800</name>
</gene>
<keyword evidence="2" id="KW-1185">Reference proteome</keyword>
<reference evidence="1 2" key="1">
    <citation type="submission" date="2023-02" db="EMBL/GenBank/DDBJ databases">
        <title>Dictyobacter halimunensis sp. nov., a new member of the class Ktedonobacteria from forest soil in a geothermal area.</title>
        <authorList>
            <person name="Rachmania M.K."/>
            <person name="Ningsih F."/>
            <person name="Sakai Y."/>
            <person name="Yabe S."/>
            <person name="Yokota A."/>
            <person name="Sjamsuridzal W."/>
        </authorList>
    </citation>
    <scope>NUCLEOTIDE SEQUENCE [LARGE SCALE GENOMIC DNA]</scope>
    <source>
        <strain evidence="1 2">S3.2.2.5</strain>
    </source>
</reference>
<dbReference type="EMBL" id="BSRI01000001">
    <property type="protein sequence ID" value="GLV54433.1"/>
    <property type="molecule type" value="Genomic_DNA"/>
</dbReference>
<protein>
    <submittedName>
        <fullName evidence="1">Uncharacterized protein</fullName>
    </submittedName>
</protein>
<proteinExistence type="predicted"/>
<accession>A0ABQ6FJN2</accession>
<organism evidence="1 2">
    <name type="scientific">Dictyobacter halimunensis</name>
    <dbReference type="NCBI Taxonomy" id="3026934"/>
    <lineage>
        <taxon>Bacteria</taxon>
        <taxon>Bacillati</taxon>
        <taxon>Chloroflexota</taxon>
        <taxon>Ktedonobacteria</taxon>
        <taxon>Ktedonobacterales</taxon>
        <taxon>Dictyobacteraceae</taxon>
        <taxon>Dictyobacter</taxon>
    </lineage>
</organism>
<sequence>MFFESSQVSAPCSRMPWALTTREKLNVTCQKGTIVKWGCSLREPFGILGSFYNRPGKPEKEEYK</sequence>
<evidence type="ECO:0000313" key="1">
    <source>
        <dbReference type="EMBL" id="GLV54433.1"/>
    </source>
</evidence>
<comment type="caution">
    <text evidence="1">The sequence shown here is derived from an EMBL/GenBank/DDBJ whole genome shotgun (WGS) entry which is preliminary data.</text>
</comment>
<dbReference type="Proteomes" id="UP001344906">
    <property type="component" value="Unassembled WGS sequence"/>
</dbReference>